<dbReference type="PANTHER" id="PTHR35596:SF1">
    <property type="entry name" value="MICROBIAL-TYPE PARG CATALYTIC DOMAIN-CONTAINING PROTEIN"/>
    <property type="match status" value="1"/>
</dbReference>
<protein>
    <recommendedName>
        <fullName evidence="1">Microbial-type PARG catalytic domain-containing protein</fullName>
    </recommendedName>
</protein>
<evidence type="ECO:0000313" key="2">
    <source>
        <dbReference type="EMBL" id="PRQ03400.1"/>
    </source>
</evidence>
<dbReference type="AlphaFoldDB" id="A0A2S9YE58"/>
<dbReference type="OrthoDB" id="9806181at2"/>
<evidence type="ECO:0000313" key="3">
    <source>
        <dbReference type="Proteomes" id="UP000237968"/>
    </source>
</evidence>
<keyword evidence="3" id="KW-1185">Reference proteome</keyword>
<dbReference type="Pfam" id="PF10021">
    <property type="entry name" value="PARG_cat_microb"/>
    <property type="match status" value="1"/>
</dbReference>
<name>A0A2S9YE58_9BACT</name>
<comment type="caution">
    <text evidence="2">The sequence shown here is derived from an EMBL/GenBank/DDBJ whole genome shotgun (WGS) entry which is preliminary data.</text>
</comment>
<accession>A0A2S9YE58</accession>
<sequence>MGRTIPPERVAASRGRHASPAFVRRREVLRETVAAFERADPPDRFHQLAQANLARWAKTASPAPASPVQVLPGDWGEVTASLTQAHGSCFAVLNMANAYVPGGGYVEGSPAQEENMFRRTDCHFAVDGSQFDPRTEHYRAKITALLNAEGGRVMLDTARPRVCVRGPEDRARGDLGYAWLAPDEVFPFYELRAAALDLRDGSPFDPERAAARIHAQLDTLIDAGVRHAVLSAFGCGAFRNPADQVAGLYGDALREREGAFDCLAFAIFHPGYGPDNFTPFAEALT</sequence>
<gene>
    <name evidence="2" type="ORF">ENSA5_16060</name>
</gene>
<dbReference type="InterPro" id="IPR043472">
    <property type="entry name" value="Macro_dom-like"/>
</dbReference>
<dbReference type="InterPro" id="IPR019261">
    <property type="entry name" value="PARG_cat_microbial"/>
</dbReference>
<dbReference type="RefSeq" id="WP_106391069.1">
    <property type="nucleotide sequence ID" value="NZ_PVNK01000086.1"/>
</dbReference>
<dbReference type="PANTHER" id="PTHR35596">
    <property type="entry name" value="DUF2263 DOMAIN-CONTAINING PROTEIN"/>
    <property type="match status" value="1"/>
</dbReference>
<evidence type="ECO:0000259" key="1">
    <source>
        <dbReference type="Pfam" id="PF10021"/>
    </source>
</evidence>
<dbReference type="Gene3D" id="3.40.220.10">
    <property type="entry name" value="Leucine Aminopeptidase, subunit E, domain 1"/>
    <property type="match status" value="1"/>
</dbReference>
<proteinExistence type="predicted"/>
<dbReference type="Proteomes" id="UP000237968">
    <property type="component" value="Unassembled WGS sequence"/>
</dbReference>
<dbReference type="EMBL" id="PVNK01000086">
    <property type="protein sequence ID" value="PRQ03400.1"/>
    <property type="molecule type" value="Genomic_DNA"/>
</dbReference>
<feature type="domain" description="Microbial-type PARG catalytic" evidence="1">
    <location>
        <begin position="61"/>
        <end position="122"/>
    </location>
</feature>
<organism evidence="2 3">
    <name type="scientific">Enhygromyxa salina</name>
    <dbReference type="NCBI Taxonomy" id="215803"/>
    <lineage>
        <taxon>Bacteria</taxon>
        <taxon>Pseudomonadati</taxon>
        <taxon>Myxococcota</taxon>
        <taxon>Polyangia</taxon>
        <taxon>Nannocystales</taxon>
        <taxon>Nannocystaceae</taxon>
        <taxon>Enhygromyxa</taxon>
    </lineage>
</organism>
<reference evidence="2 3" key="1">
    <citation type="submission" date="2018-03" db="EMBL/GenBank/DDBJ databases">
        <title>Draft Genome Sequences of the Obligatory Marine Myxobacteria Enhygromyxa salina SWB005.</title>
        <authorList>
            <person name="Poehlein A."/>
            <person name="Moghaddam J.A."/>
            <person name="Harms H."/>
            <person name="Alanjari M."/>
            <person name="Koenig G.M."/>
            <person name="Daniel R."/>
            <person name="Schaeberle T.F."/>
        </authorList>
    </citation>
    <scope>NUCLEOTIDE SEQUENCE [LARGE SCALE GENOMIC DNA]</scope>
    <source>
        <strain evidence="2 3">SWB005</strain>
    </source>
</reference>